<accession>A0AAV3PHN9</accession>
<protein>
    <submittedName>
        <fullName evidence="1">Uncharacterized protein</fullName>
    </submittedName>
</protein>
<comment type="caution">
    <text evidence="1">The sequence shown here is derived from an EMBL/GenBank/DDBJ whole genome shotgun (WGS) entry which is preliminary data.</text>
</comment>
<proteinExistence type="predicted"/>
<dbReference type="AlphaFoldDB" id="A0AAV3PHN9"/>
<reference evidence="1 2" key="1">
    <citation type="submission" date="2024-01" db="EMBL/GenBank/DDBJ databases">
        <title>The complete chloroplast genome sequence of Lithospermum erythrorhizon: insights into the phylogenetic relationship among Boraginaceae species and the maternal lineages of purple gromwells.</title>
        <authorList>
            <person name="Okada T."/>
            <person name="Watanabe K."/>
        </authorList>
    </citation>
    <scope>NUCLEOTIDE SEQUENCE [LARGE SCALE GENOMIC DNA]</scope>
</reference>
<organism evidence="1 2">
    <name type="scientific">Lithospermum erythrorhizon</name>
    <name type="common">Purple gromwell</name>
    <name type="synonym">Lithospermum officinale var. erythrorhizon</name>
    <dbReference type="NCBI Taxonomy" id="34254"/>
    <lineage>
        <taxon>Eukaryota</taxon>
        <taxon>Viridiplantae</taxon>
        <taxon>Streptophyta</taxon>
        <taxon>Embryophyta</taxon>
        <taxon>Tracheophyta</taxon>
        <taxon>Spermatophyta</taxon>
        <taxon>Magnoliopsida</taxon>
        <taxon>eudicotyledons</taxon>
        <taxon>Gunneridae</taxon>
        <taxon>Pentapetalae</taxon>
        <taxon>asterids</taxon>
        <taxon>lamiids</taxon>
        <taxon>Boraginales</taxon>
        <taxon>Boraginaceae</taxon>
        <taxon>Boraginoideae</taxon>
        <taxon>Lithospermeae</taxon>
        <taxon>Lithospermum</taxon>
    </lineage>
</organism>
<dbReference type="EMBL" id="BAABME010001544">
    <property type="protein sequence ID" value="GAA0150201.1"/>
    <property type="molecule type" value="Genomic_DNA"/>
</dbReference>
<sequence length="78" mass="8277">MNWLSSGILTSSKSITDHILVAGMASKTSASSFPNGGSSVGGGMQLQQQSTTKQRRCWSPYLHSHFIEDVGTEISASC</sequence>
<gene>
    <name evidence="1" type="ORF">LIER_09194</name>
</gene>
<dbReference type="Proteomes" id="UP001454036">
    <property type="component" value="Unassembled WGS sequence"/>
</dbReference>
<evidence type="ECO:0000313" key="2">
    <source>
        <dbReference type="Proteomes" id="UP001454036"/>
    </source>
</evidence>
<name>A0AAV3PHN9_LITER</name>
<keyword evidence="2" id="KW-1185">Reference proteome</keyword>
<evidence type="ECO:0000313" key="1">
    <source>
        <dbReference type="EMBL" id="GAA0150201.1"/>
    </source>
</evidence>